<dbReference type="EMBL" id="DWYR01000002">
    <property type="protein sequence ID" value="HJA98048.1"/>
    <property type="molecule type" value="Genomic_DNA"/>
</dbReference>
<feature type="domain" description="GmrSD restriction endonucleases N-terminal" evidence="1">
    <location>
        <begin position="13"/>
        <end position="227"/>
    </location>
</feature>
<feature type="domain" description="GmrSD restriction endonucleases C-terminal" evidence="2">
    <location>
        <begin position="435"/>
        <end position="587"/>
    </location>
</feature>
<dbReference type="GO" id="GO:0004519">
    <property type="term" value="F:endonuclease activity"/>
    <property type="evidence" value="ECO:0007669"/>
    <property type="project" value="UniProtKB-KW"/>
</dbReference>
<proteinExistence type="predicted"/>
<dbReference type="Pfam" id="PF07510">
    <property type="entry name" value="GmrSD_C"/>
    <property type="match status" value="1"/>
</dbReference>
<protein>
    <submittedName>
        <fullName evidence="3">DUF262 domain-containing HNH endonuclease family protein</fullName>
    </submittedName>
</protein>
<dbReference type="AlphaFoldDB" id="A0A9D2L322"/>
<dbReference type="PANTHER" id="PTHR35149:SF2">
    <property type="entry name" value="DUF262 DOMAIN-CONTAINING PROTEIN"/>
    <property type="match status" value="1"/>
</dbReference>
<evidence type="ECO:0000313" key="3">
    <source>
        <dbReference type="EMBL" id="HJA98048.1"/>
    </source>
</evidence>
<keyword evidence="3" id="KW-0378">Hydrolase</keyword>
<evidence type="ECO:0000259" key="1">
    <source>
        <dbReference type="Pfam" id="PF03235"/>
    </source>
</evidence>
<keyword evidence="3" id="KW-0540">Nuclease</keyword>
<evidence type="ECO:0000259" key="2">
    <source>
        <dbReference type="Pfam" id="PF07510"/>
    </source>
</evidence>
<evidence type="ECO:0000313" key="4">
    <source>
        <dbReference type="Proteomes" id="UP000824259"/>
    </source>
</evidence>
<dbReference type="PANTHER" id="PTHR35149">
    <property type="entry name" value="SLL5132 PROTEIN"/>
    <property type="match status" value="1"/>
</dbReference>
<reference evidence="3" key="2">
    <citation type="submission" date="2021-04" db="EMBL/GenBank/DDBJ databases">
        <authorList>
            <person name="Gilroy R."/>
        </authorList>
    </citation>
    <scope>NUCLEOTIDE SEQUENCE</scope>
    <source>
        <strain evidence="3">CHK169-11906</strain>
    </source>
</reference>
<name>A0A9D2L322_9BACT</name>
<comment type="caution">
    <text evidence="3">The sequence shown here is derived from an EMBL/GenBank/DDBJ whole genome shotgun (WGS) entry which is preliminary data.</text>
</comment>
<gene>
    <name evidence="3" type="ORF">H9779_00375</name>
</gene>
<organism evidence="3 4">
    <name type="scientific">Candidatus Alistipes avicola</name>
    <dbReference type="NCBI Taxonomy" id="2838432"/>
    <lineage>
        <taxon>Bacteria</taxon>
        <taxon>Pseudomonadati</taxon>
        <taxon>Bacteroidota</taxon>
        <taxon>Bacteroidia</taxon>
        <taxon>Bacteroidales</taxon>
        <taxon>Rikenellaceae</taxon>
        <taxon>Alistipes</taxon>
    </lineage>
</organism>
<dbReference type="Pfam" id="PF03235">
    <property type="entry name" value="GmrSD_N"/>
    <property type="match status" value="1"/>
</dbReference>
<sequence>MKIDAKVQAISKLKDYFFLVPDYQREYVWTPDDEVEQFLIDIENEYIPKANEQRTYFLGSIIIVNNGTCFDVVDGQQRLTTIMLSLCAFRDLLKEKVLNSAQKNYLQTIENLLYNFDIESGETRVRLELQYEESYDYLTTLIQGQSYDGTQSPSISRMQDAYMKIRQHLRMYDDTDVLIDFIKYFLTRIELVVIESQDLSSALKIFETINQRGVGLNAMDLVKNLLFCHAKESDFAKIKDIWKEIIQHLQDCHEDQNPLRFLRYFLVARYYNGILREDDIYKWIISPKGKQVTGYETHPVEFAKEISCISKRYSDLVKATELQQDGGEYPHVTNIGFINKYKSRQHLILLLSLGKMADTQAIEYLAEQIESFFFYSATLRIQAKNNESLFVQWAEKFRGLTGKEAISSVVRSTMLPYLLNIVGEFKAEFLKLSHGVYNPLYRLRYVLGKIENTVLEKTNLPRSGHDLYNGLQIEHIFPQTPKNGIIPSEFTSEEEYYSYVYRLGNVTLLEGVVNQAVNNYNDLSGKDWFSNKQQEYGKSAVCLTKLLDNKFAIGVNTALNRFRNDYRYDFAEWNKAAVDNRQKILLNLVFDTWRIDNSRLDQVNQSE</sequence>
<dbReference type="InterPro" id="IPR011089">
    <property type="entry name" value="GmrSD_C"/>
</dbReference>
<reference evidence="3" key="1">
    <citation type="journal article" date="2021" name="PeerJ">
        <title>Extensive microbial diversity within the chicken gut microbiome revealed by metagenomics and culture.</title>
        <authorList>
            <person name="Gilroy R."/>
            <person name="Ravi A."/>
            <person name="Getino M."/>
            <person name="Pursley I."/>
            <person name="Horton D.L."/>
            <person name="Alikhan N.F."/>
            <person name="Baker D."/>
            <person name="Gharbi K."/>
            <person name="Hall N."/>
            <person name="Watson M."/>
            <person name="Adriaenssens E.M."/>
            <person name="Foster-Nyarko E."/>
            <person name="Jarju S."/>
            <person name="Secka A."/>
            <person name="Antonio M."/>
            <person name="Oren A."/>
            <person name="Chaudhuri R.R."/>
            <person name="La Ragione R."/>
            <person name="Hildebrand F."/>
            <person name="Pallen M.J."/>
        </authorList>
    </citation>
    <scope>NUCLEOTIDE SEQUENCE</scope>
    <source>
        <strain evidence="3">CHK169-11906</strain>
    </source>
</reference>
<dbReference type="Proteomes" id="UP000824259">
    <property type="component" value="Unassembled WGS sequence"/>
</dbReference>
<keyword evidence="3" id="KW-0255">Endonuclease</keyword>
<accession>A0A9D2L322</accession>
<dbReference type="InterPro" id="IPR004919">
    <property type="entry name" value="GmrSD_N"/>
</dbReference>